<name>A0AAD7H597_9AGAR</name>
<dbReference type="CDD" id="cd09817">
    <property type="entry name" value="linoleate_diol_synthase_like"/>
    <property type="match status" value="1"/>
</dbReference>
<dbReference type="GO" id="GO:0004497">
    <property type="term" value="F:monooxygenase activity"/>
    <property type="evidence" value="ECO:0007669"/>
    <property type="project" value="InterPro"/>
</dbReference>
<sequence length="1148" mass="127112">MSAETPHDSPPNGRIRDLVKRTSVPPVLVYLWIWGHAMNVLRVLLCLYKISREFSQPHNMAASITPIQAFELGADAAYLSKRRLPIAPDGHYDWENQANPNTSPQEHAGVTNLINELQSIESKGAITPDPRVVGAFLDTALHPDAVDDRKGAFADGLTLLSRLPPGSDVAKDMSNSAISLLYNTLPHPRAALLGPVHSFREADGGGNNLQIPQLGRAGTPYARSVQGKWCNAPTSLPDPGVIFDTLMKARDRKDHPGGNSSMTFAFATLVIHSLFRSDTTNWNVNATSSYLDLSPLYGINQATQDLVRDKTKGRGLMYPDTFSEERLMFLPPAASALLVILNRSHNYAADMLLKINERGRWTDPPPTDEKLRAQQDEEIFQTARLITCGHFISLIMGDYVAGFLGLSEGNAWSMNAFDPIKVNGVEVERGQGNHCSVEFNVLYRWHPTLSASDQQWTEEVFNKVFNNKPFDQLTIQDFMAGFGQTFASINPDPSKRTFGGLQRGADGKFSDDDIAKVLLDATENPAGAYRARGTPTVLRVIEMMGILQARQWGVCTMNEFRQFLGLKQFQDFEEWNPDPAVAGAARRLYGHIDNLELYTGLQCEETMPLSPGLRFASGYTMMRAVLGDAISLVRGDRFYTTDFTPANLTTWGYQDCVRDPNNGGFGGEMPKLLMRHLPRHYPYNSVYGCFPFFTPTKMKQSLTTQGIAANYTFDRPVPAPQPKVLNTFTGINYVFNDSLRFPTVYDMKGLGNGYGFMLCFDQAAKHDPDRALALHALFPTEASLSQYRAWYRDSVTQLIKERSWKYDGVPGNYIDIVKSVINTTSVHWAADRLCGLPLKTKDNPTGLYTEQEVYDMFSTLFTLTFLSIGDNEHGFSLRWSAIQSGGVIQALIAKSVLEIAPKSAPNAITGLVANVSKFFWPPANKPCYPFLSKLAETGRPMNELVATVVGLAVGSSVNYAQAAVHVVDFYLDDAHAQERAQIINLVQSEDSKSTDMLRGYVREAMRLNPQFTGLWRDVAADASIPQGKGLPPMNVKAGDRIWASFKNAHINPNDFPNPTAVDPTRPVASYNLNGAGFHTCPGVTYAEQTIAEIVKVVFKLKNVRRAAGDMGKLAGFKQIINETEINVFLTPYGTTTPWPGSMFLVYDD</sequence>
<proteinExistence type="predicted"/>
<dbReference type="GO" id="GO:0016705">
    <property type="term" value="F:oxidoreductase activity, acting on paired donors, with incorporation or reduction of molecular oxygen"/>
    <property type="evidence" value="ECO:0007669"/>
    <property type="project" value="InterPro"/>
</dbReference>
<evidence type="ECO:0000256" key="2">
    <source>
        <dbReference type="ARBA" id="ARBA00022723"/>
    </source>
</evidence>
<evidence type="ECO:0000256" key="1">
    <source>
        <dbReference type="ARBA" id="ARBA00022617"/>
    </source>
</evidence>
<keyword evidence="8" id="KW-1185">Reference proteome</keyword>
<dbReference type="Gene3D" id="1.10.630.10">
    <property type="entry name" value="Cytochrome P450"/>
    <property type="match status" value="1"/>
</dbReference>
<dbReference type="CDD" id="cd20612">
    <property type="entry name" value="CYP_LDS-like_C"/>
    <property type="match status" value="1"/>
</dbReference>
<dbReference type="GO" id="GO:0004601">
    <property type="term" value="F:peroxidase activity"/>
    <property type="evidence" value="ECO:0007669"/>
    <property type="project" value="UniProtKB-KW"/>
</dbReference>
<dbReference type="InterPro" id="IPR019791">
    <property type="entry name" value="Haem_peroxidase_animal"/>
</dbReference>
<keyword evidence="5 6" id="KW-0408">Iron</keyword>
<dbReference type="GO" id="GO:0051213">
    <property type="term" value="F:dioxygenase activity"/>
    <property type="evidence" value="ECO:0007669"/>
    <property type="project" value="UniProtKB-KW"/>
</dbReference>
<dbReference type="InterPro" id="IPR050783">
    <property type="entry name" value="Oxylipin_biosynth_metab"/>
</dbReference>
<dbReference type="InterPro" id="IPR036396">
    <property type="entry name" value="Cyt_P450_sf"/>
</dbReference>
<evidence type="ECO:0000313" key="8">
    <source>
        <dbReference type="Proteomes" id="UP001215598"/>
    </source>
</evidence>
<dbReference type="GO" id="GO:0006631">
    <property type="term" value="P:fatty acid metabolic process"/>
    <property type="evidence" value="ECO:0007669"/>
    <property type="project" value="UniProtKB-ARBA"/>
</dbReference>
<dbReference type="Gene3D" id="1.10.640.10">
    <property type="entry name" value="Haem peroxidase domain superfamily, animal type"/>
    <property type="match status" value="1"/>
</dbReference>
<protein>
    <submittedName>
        <fullName evidence="7">Heme peroxidase</fullName>
    </submittedName>
</protein>
<keyword evidence="3" id="KW-0223">Dioxygenase</keyword>
<dbReference type="GO" id="GO:0006979">
    <property type="term" value="P:response to oxidative stress"/>
    <property type="evidence" value="ECO:0007669"/>
    <property type="project" value="InterPro"/>
</dbReference>
<reference evidence="7" key="1">
    <citation type="submission" date="2023-03" db="EMBL/GenBank/DDBJ databases">
        <title>Massive genome expansion in bonnet fungi (Mycena s.s.) driven by repeated elements and novel gene families across ecological guilds.</title>
        <authorList>
            <consortium name="Lawrence Berkeley National Laboratory"/>
            <person name="Harder C.B."/>
            <person name="Miyauchi S."/>
            <person name="Viragh M."/>
            <person name="Kuo A."/>
            <person name="Thoen E."/>
            <person name="Andreopoulos B."/>
            <person name="Lu D."/>
            <person name="Skrede I."/>
            <person name="Drula E."/>
            <person name="Henrissat B."/>
            <person name="Morin E."/>
            <person name="Kohler A."/>
            <person name="Barry K."/>
            <person name="LaButti K."/>
            <person name="Morin E."/>
            <person name="Salamov A."/>
            <person name="Lipzen A."/>
            <person name="Mereny Z."/>
            <person name="Hegedus B."/>
            <person name="Baldrian P."/>
            <person name="Stursova M."/>
            <person name="Weitz H."/>
            <person name="Taylor A."/>
            <person name="Grigoriev I.V."/>
            <person name="Nagy L.G."/>
            <person name="Martin F."/>
            <person name="Kauserud H."/>
        </authorList>
    </citation>
    <scope>NUCLEOTIDE SEQUENCE</scope>
    <source>
        <strain evidence="7">CBHHK182m</strain>
    </source>
</reference>
<dbReference type="InterPro" id="IPR037120">
    <property type="entry name" value="Haem_peroxidase_sf_animal"/>
</dbReference>
<keyword evidence="4" id="KW-0560">Oxidoreductase</keyword>
<keyword evidence="2 6" id="KW-0479">Metal-binding</keyword>
<keyword evidence="7" id="KW-0575">Peroxidase</keyword>
<dbReference type="GO" id="GO:0005506">
    <property type="term" value="F:iron ion binding"/>
    <property type="evidence" value="ECO:0007669"/>
    <property type="project" value="InterPro"/>
</dbReference>
<dbReference type="SUPFAM" id="SSF48264">
    <property type="entry name" value="Cytochrome P450"/>
    <property type="match status" value="1"/>
</dbReference>
<evidence type="ECO:0000313" key="7">
    <source>
        <dbReference type="EMBL" id="KAJ7712353.1"/>
    </source>
</evidence>
<dbReference type="GO" id="GO:0020037">
    <property type="term" value="F:heme binding"/>
    <property type="evidence" value="ECO:0007669"/>
    <property type="project" value="InterPro"/>
</dbReference>
<dbReference type="AlphaFoldDB" id="A0AAD7H597"/>
<evidence type="ECO:0000256" key="6">
    <source>
        <dbReference type="PIRSR" id="PIRSR619791-2"/>
    </source>
</evidence>
<dbReference type="PANTHER" id="PTHR11903:SF37">
    <property type="entry name" value="PSI-PRODUCING OXYGENASE A"/>
    <property type="match status" value="1"/>
</dbReference>
<dbReference type="InterPro" id="IPR034812">
    <property type="entry name" value="Ppo-like_N"/>
</dbReference>
<evidence type="ECO:0000256" key="4">
    <source>
        <dbReference type="ARBA" id="ARBA00023002"/>
    </source>
</evidence>
<keyword evidence="1 6" id="KW-0349">Heme</keyword>
<feature type="binding site" description="axial binding residue" evidence="6">
    <location>
        <position position="446"/>
    </location>
    <ligand>
        <name>heme b</name>
        <dbReference type="ChEBI" id="CHEBI:60344"/>
    </ligand>
    <ligandPart>
        <name>Fe</name>
        <dbReference type="ChEBI" id="CHEBI:18248"/>
    </ligandPart>
</feature>
<dbReference type="Pfam" id="PF03098">
    <property type="entry name" value="An_peroxidase"/>
    <property type="match status" value="1"/>
</dbReference>
<accession>A0AAD7H597</accession>
<dbReference type="InterPro" id="IPR010255">
    <property type="entry name" value="Haem_peroxidase_sf"/>
</dbReference>
<gene>
    <name evidence="7" type="ORF">B0H16DRAFT_1625136</name>
</gene>
<dbReference type="SUPFAM" id="SSF48113">
    <property type="entry name" value="Heme-dependent peroxidases"/>
    <property type="match status" value="1"/>
</dbReference>
<evidence type="ECO:0000256" key="3">
    <source>
        <dbReference type="ARBA" id="ARBA00022964"/>
    </source>
</evidence>
<comment type="caution">
    <text evidence="7">The sequence shown here is derived from an EMBL/GenBank/DDBJ whole genome shotgun (WGS) entry which is preliminary data.</text>
</comment>
<dbReference type="EMBL" id="JARKIB010000368">
    <property type="protein sequence ID" value="KAJ7712353.1"/>
    <property type="molecule type" value="Genomic_DNA"/>
</dbReference>
<evidence type="ECO:0000256" key="5">
    <source>
        <dbReference type="ARBA" id="ARBA00023004"/>
    </source>
</evidence>
<dbReference type="PANTHER" id="PTHR11903">
    <property type="entry name" value="PROSTAGLANDIN G/H SYNTHASE"/>
    <property type="match status" value="1"/>
</dbReference>
<organism evidence="7 8">
    <name type="scientific">Mycena metata</name>
    <dbReference type="NCBI Taxonomy" id="1033252"/>
    <lineage>
        <taxon>Eukaryota</taxon>
        <taxon>Fungi</taxon>
        <taxon>Dikarya</taxon>
        <taxon>Basidiomycota</taxon>
        <taxon>Agaricomycotina</taxon>
        <taxon>Agaricomycetes</taxon>
        <taxon>Agaricomycetidae</taxon>
        <taxon>Agaricales</taxon>
        <taxon>Marasmiineae</taxon>
        <taxon>Mycenaceae</taxon>
        <taxon>Mycena</taxon>
    </lineage>
</organism>
<dbReference type="PROSITE" id="PS50292">
    <property type="entry name" value="PEROXIDASE_3"/>
    <property type="match status" value="1"/>
</dbReference>
<dbReference type="Proteomes" id="UP001215598">
    <property type="component" value="Unassembled WGS sequence"/>
</dbReference>